<keyword evidence="3" id="KW-1185">Reference proteome</keyword>
<evidence type="ECO:0000256" key="1">
    <source>
        <dbReference type="SAM" id="SignalP"/>
    </source>
</evidence>
<dbReference type="VEuPathDB" id="VectorBase:HLOH_063505"/>
<organism evidence="2 3">
    <name type="scientific">Haemaphysalis longicornis</name>
    <name type="common">Bush tick</name>
    <dbReference type="NCBI Taxonomy" id="44386"/>
    <lineage>
        <taxon>Eukaryota</taxon>
        <taxon>Metazoa</taxon>
        <taxon>Ecdysozoa</taxon>
        <taxon>Arthropoda</taxon>
        <taxon>Chelicerata</taxon>
        <taxon>Arachnida</taxon>
        <taxon>Acari</taxon>
        <taxon>Parasitiformes</taxon>
        <taxon>Ixodida</taxon>
        <taxon>Ixodoidea</taxon>
        <taxon>Ixodidae</taxon>
        <taxon>Haemaphysalinae</taxon>
        <taxon>Haemaphysalis</taxon>
    </lineage>
</organism>
<dbReference type="Proteomes" id="UP000821853">
    <property type="component" value="Chromosome 1"/>
</dbReference>
<dbReference type="AlphaFoldDB" id="A0A9J6FAL5"/>
<evidence type="ECO:0008006" key="4">
    <source>
        <dbReference type="Google" id="ProtNLM"/>
    </source>
</evidence>
<feature type="signal peptide" evidence="1">
    <location>
        <begin position="1"/>
        <end position="16"/>
    </location>
</feature>
<proteinExistence type="predicted"/>
<name>A0A9J6FAL5_HAELO</name>
<dbReference type="EMBL" id="JABSTR010000001">
    <property type="protein sequence ID" value="KAH9359473.1"/>
    <property type="molecule type" value="Genomic_DNA"/>
</dbReference>
<sequence>MFLVWVLVACLNDSCSDPPRTGEVAWHQAVAEVQRPVGECLPGSGLQALCQRCAKVMKSAKAHRMCCTDDPGNSTESGRAYCKRLLEHTVDSVGEDFLDREREVTVMPVV</sequence>
<protein>
    <recommendedName>
        <fullName evidence="4">Secreted protein</fullName>
    </recommendedName>
</protein>
<gene>
    <name evidence="2" type="ORF">HPB48_000116</name>
</gene>
<reference evidence="2 3" key="1">
    <citation type="journal article" date="2020" name="Cell">
        <title>Large-Scale Comparative Analyses of Tick Genomes Elucidate Their Genetic Diversity and Vector Capacities.</title>
        <authorList>
            <consortium name="Tick Genome and Microbiome Consortium (TIGMIC)"/>
            <person name="Jia N."/>
            <person name="Wang J."/>
            <person name="Shi W."/>
            <person name="Du L."/>
            <person name="Sun Y."/>
            <person name="Zhan W."/>
            <person name="Jiang J.F."/>
            <person name="Wang Q."/>
            <person name="Zhang B."/>
            <person name="Ji P."/>
            <person name="Bell-Sakyi L."/>
            <person name="Cui X.M."/>
            <person name="Yuan T.T."/>
            <person name="Jiang B.G."/>
            <person name="Yang W.F."/>
            <person name="Lam T.T."/>
            <person name="Chang Q.C."/>
            <person name="Ding S.J."/>
            <person name="Wang X.J."/>
            <person name="Zhu J.G."/>
            <person name="Ruan X.D."/>
            <person name="Zhao L."/>
            <person name="Wei J.T."/>
            <person name="Ye R.Z."/>
            <person name="Que T.C."/>
            <person name="Du C.H."/>
            <person name="Zhou Y.H."/>
            <person name="Cheng J.X."/>
            <person name="Dai P.F."/>
            <person name="Guo W.B."/>
            <person name="Han X.H."/>
            <person name="Huang E.J."/>
            <person name="Li L.F."/>
            <person name="Wei W."/>
            <person name="Gao Y.C."/>
            <person name="Liu J.Z."/>
            <person name="Shao H.Z."/>
            <person name="Wang X."/>
            <person name="Wang C.C."/>
            <person name="Yang T.C."/>
            <person name="Huo Q.B."/>
            <person name="Li W."/>
            <person name="Chen H.Y."/>
            <person name="Chen S.E."/>
            <person name="Zhou L.G."/>
            <person name="Ni X.B."/>
            <person name="Tian J.H."/>
            <person name="Sheng Y."/>
            <person name="Liu T."/>
            <person name="Pan Y.S."/>
            <person name="Xia L.Y."/>
            <person name="Li J."/>
            <person name="Zhao F."/>
            <person name="Cao W.C."/>
        </authorList>
    </citation>
    <scope>NUCLEOTIDE SEQUENCE [LARGE SCALE GENOMIC DNA]</scope>
    <source>
        <strain evidence="2">HaeL-2018</strain>
    </source>
</reference>
<evidence type="ECO:0000313" key="2">
    <source>
        <dbReference type="EMBL" id="KAH9359473.1"/>
    </source>
</evidence>
<evidence type="ECO:0000313" key="3">
    <source>
        <dbReference type="Proteomes" id="UP000821853"/>
    </source>
</evidence>
<dbReference type="OMA" id="AYRMCCT"/>
<dbReference type="PANTHER" id="PTHR39945">
    <property type="entry name" value="FI14129P"/>
    <property type="match status" value="1"/>
</dbReference>
<feature type="chain" id="PRO_5039887510" description="Secreted protein" evidence="1">
    <location>
        <begin position="17"/>
        <end position="110"/>
    </location>
</feature>
<keyword evidence="1" id="KW-0732">Signal</keyword>
<comment type="caution">
    <text evidence="2">The sequence shown here is derived from an EMBL/GenBank/DDBJ whole genome shotgun (WGS) entry which is preliminary data.</text>
</comment>
<accession>A0A9J6FAL5</accession>
<dbReference type="OrthoDB" id="8178576at2759"/>
<dbReference type="PANTHER" id="PTHR39945:SF1">
    <property type="entry name" value="FI14129P"/>
    <property type="match status" value="1"/>
</dbReference>